<keyword evidence="7 10" id="KW-0067">ATP-binding</keyword>
<dbReference type="SUPFAM" id="SSF75304">
    <property type="entry name" value="Amidase signature (AS) enzymes"/>
    <property type="match status" value="1"/>
</dbReference>
<keyword evidence="8 10" id="KW-0648">Protein biosynthesis</keyword>
<dbReference type="GO" id="GO:0016740">
    <property type="term" value="F:transferase activity"/>
    <property type="evidence" value="ECO:0007669"/>
    <property type="project" value="UniProtKB-KW"/>
</dbReference>
<keyword evidence="6 10" id="KW-0547">Nucleotide-binding</keyword>
<dbReference type="InterPro" id="IPR036928">
    <property type="entry name" value="AS_sf"/>
</dbReference>
<comment type="function">
    <text evidence="10">Allows the formation of correctly charged Gln-tRNA(Gln) through the transamidation of misacylated Glu-tRNA(Gln) in organisms which lack glutaminyl-tRNA synthetase. The reaction takes place in the presence of glutamine and ATP through an activated gamma-phospho-Glu-tRNA(Gln).</text>
</comment>
<evidence type="ECO:0000256" key="5">
    <source>
        <dbReference type="ARBA" id="ARBA00022598"/>
    </source>
</evidence>
<dbReference type="EC" id="6.3.5.7" evidence="3 10"/>
<dbReference type="HAMAP" id="MF_00120">
    <property type="entry name" value="GatA"/>
    <property type="match status" value="1"/>
</dbReference>
<reference evidence="12 13" key="1">
    <citation type="submission" date="2020-08" db="EMBL/GenBank/DDBJ databases">
        <title>Genomic Encyclopedia of Type Strains, Phase IV (KMG-IV): sequencing the most valuable type-strain genomes for metagenomic binning, comparative biology and taxonomic classification.</title>
        <authorList>
            <person name="Goeker M."/>
        </authorList>
    </citation>
    <scope>NUCLEOTIDE SEQUENCE [LARGE SCALE GENOMIC DNA]</scope>
    <source>
        <strain evidence="12 13">DSM 100044</strain>
    </source>
</reference>
<dbReference type="GO" id="GO:0050567">
    <property type="term" value="F:glutaminyl-tRNA synthase (glutamine-hydrolyzing) activity"/>
    <property type="evidence" value="ECO:0007669"/>
    <property type="project" value="UniProtKB-UniRule"/>
</dbReference>
<evidence type="ECO:0000256" key="1">
    <source>
        <dbReference type="ARBA" id="ARBA00008069"/>
    </source>
</evidence>
<comment type="caution">
    <text evidence="12">The sequence shown here is derived from an EMBL/GenBank/DDBJ whole genome shotgun (WGS) entry which is preliminary data.</text>
</comment>
<evidence type="ECO:0000256" key="9">
    <source>
        <dbReference type="ARBA" id="ARBA00047407"/>
    </source>
</evidence>
<evidence type="ECO:0000256" key="4">
    <source>
        <dbReference type="ARBA" id="ARBA00014428"/>
    </source>
</evidence>
<evidence type="ECO:0000313" key="12">
    <source>
        <dbReference type="EMBL" id="MBB5715480.1"/>
    </source>
</evidence>
<dbReference type="NCBIfam" id="TIGR00132">
    <property type="entry name" value="gatA"/>
    <property type="match status" value="1"/>
</dbReference>
<evidence type="ECO:0000256" key="6">
    <source>
        <dbReference type="ARBA" id="ARBA00022741"/>
    </source>
</evidence>
<organism evidence="12 13">
    <name type="scientific">Sphingomonas aerophila</name>
    <dbReference type="NCBI Taxonomy" id="1344948"/>
    <lineage>
        <taxon>Bacteria</taxon>
        <taxon>Pseudomonadati</taxon>
        <taxon>Pseudomonadota</taxon>
        <taxon>Alphaproteobacteria</taxon>
        <taxon>Sphingomonadales</taxon>
        <taxon>Sphingomonadaceae</taxon>
        <taxon>Sphingomonas</taxon>
    </lineage>
</organism>
<comment type="similarity">
    <text evidence="1 10">Belongs to the amidase family. GatA subfamily.</text>
</comment>
<evidence type="ECO:0000313" key="13">
    <source>
        <dbReference type="Proteomes" id="UP000546200"/>
    </source>
</evidence>
<dbReference type="RefSeq" id="WP_184057815.1">
    <property type="nucleotide sequence ID" value="NZ_JACIJK010000006.1"/>
</dbReference>
<dbReference type="Proteomes" id="UP000546200">
    <property type="component" value="Unassembled WGS sequence"/>
</dbReference>
<evidence type="ECO:0000256" key="7">
    <source>
        <dbReference type="ARBA" id="ARBA00022840"/>
    </source>
</evidence>
<dbReference type="GO" id="GO:0005524">
    <property type="term" value="F:ATP binding"/>
    <property type="evidence" value="ECO:0007669"/>
    <property type="project" value="UniProtKB-KW"/>
</dbReference>
<keyword evidence="13" id="KW-1185">Reference proteome</keyword>
<dbReference type="AlphaFoldDB" id="A0A7W9BDY7"/>
<dbReference type="InterPro" id="IPR000120">
    <property type="entry name" value="Amidase"/>
</dbReference>
<comment type="subunit">
    <text evidence="2 10">Heterotrimer of A, B and C subunits.</text>
</comment>
<accession>A0A7W9BDY7</accession>
<dbReference type="Pfam" id="PF01425">
    <property type="entry name" value="Amidase"/>
    <property type="match status" value="1"/>
</dbReference>
<evidence type="ECO:0000256" key="10">
    <source>
        <dbReference type="HAMAP-Rule" id="MF_00120"/>
    </source>
</evidence>
<dbReference type="EMBL" id="JACIJK010000006">
    <property type="protein sequence ID" value="MBB5715480.1"/>
    <property type="molecule type" value="Genomic_DNA"/>
</dbReference>
<proteinExistence type="inferred from homology"/>
<gene>
    <name evidence="10" type="primary">gatA</name>
    <name evidence="12" type="ORF">FHS94_002326</name>
</gene>
<feature type="active site" description="Charge relay system" evidence="10">
    <location>
        <position position="79"/>
    </location>
</feature>
<dbReference type="InterPro" id="IPR023631">
    <property type="entry name" value="Amidase_dom"/>
</dbReference>
<evidence type="ECO:0000256" key="3">
    <source>
        <dbReference type="ARBA" id="ARBA00012739"/>
    </source>
</evidence>
<feature type="active site" description="Charge relay system" evidence="10">
    <location>
        <position position="160"/>
    </location>
</feature>
<dbReference type="PROSITE" id="PS00571">
    <property type="entry name" value="AMIDASES"/>
    <property type="match status" value="1"/>
</dbReference>
<dbReference type="PANTHER" id="PTHR11895">
    <property type="entry name" value="TRANSAMIDASE"/>
    <property type="match status" value="1"/>
</dbReference>
<protein>
    <recommendedName>
        <fullName evidence="4 10">Glutamyl-tRNA(Gln) amidotransferase subunit A</fullName>
        <shortName evidence="10">Glu-ADT subunit A</shortName>
        <ecNumber evidence="3 10">6.3.5.7</ecNumber>
    </recommendedName>
</protein>
<feature type="domain" description="Amidase" evidence="11">
    <location>
        <begin position="28"/>
        <end position="474"/>
    </location>
</feature>
<sequence length="494" mass="51785">MTDLTDLGIKQIRDGVRAGSFSAVDVADAFTAKVSRAKALNAFLVETPEHALAAARAADAARAAGETLKPLAGVPIGMKDLFCTNGVTTTAASSILGGFTPPYESTVSQNLWDAGAGMLGKLNMDQFAMGSSNETSAFGNVISPWRRADGSNAPLAPGGSSGGSSAAVAARLCPGATGTDTGGSIRQPAAFTGISGIKPTYGRCSRWGTIAFASSLDQAGPMARDVTDCAIMLEAMAGFDKKDATSLQLDVPGWERGLSSDLKGKRVGIPKEYRVDNMPAEIEALWQQGIDWLRDAGAEIVEVSLPHTKYALPAYYIIAPAEASSNLARYDGVRYGLRDLPDGAGLQDMYAATRADGFGTEVKRRIMIGTYVLSAGFYDAYYTQAQKVRTLIARDFERAWASCDVLLTPTAPSAAFALGEKSADPIAMYLNDVFTVPSSLAGLPAMSVPGGLDANGLPLGLQIIGRSLDEQGVLNAGLAIEERAGFAARPEAWW</sequence>
<dbReference type="InterPro" id="IPR004412">
    <property type="entry name" value="GatA"/>
</dbReference>
<evidence type="ECO:0000259" key="11">
    <source>
        <dbReference type="Pfam" id="PF01425"/>
    </source>
</evidence>
<keyword evidence="5 10" id="KW-0436">Ligase</keyword>
<dbReference type="Gene3D" id="3.90.1300.10">
    <property type="entry name" value="Amidase signature (AS) domain"/>
    <property type="match status" value="1"/>
</dbReference>
<dbReference type="InterPro" id="IPR020556">
    <property type="entry name" value="Amidase_CS"/>
</dbReference>
<evidence type="ECO:0000256" key="2">
    <source>
        <dbReference type="ARBA" id="ARBA00011123"/>
    </source>
</evidence>
<keyword evidence="12" id="KW-0808">Transferase</keyword>
<comment type="catalytic activity">
    <reaction evidence="9 10">
        <text>L-glutamyl-tRNA(Gln) + L-glutamine + ATP + H2O = L-glutaminyl-tRNA(Gln) + L-glutamate + ADP + phosphate + H(+)</text>
        <dbReference type="Rhea" id="RHEA:17521"/>
        <dbReference type="Rhea" id="RHEA-COMP:9681"/>
        <dbReference type="Rhea" id="RHEA-COMP:9684"/>
        <dbReference type="ChEBI" id="CHEBI:15377"/>
        <dbReference type="ChEBI" id="CHEBI:15378"/>
        <dbReference type="ChEBI" id="CHEBI:29985"/>
        <dbReference type="ChEBI" id="CHEBI:30616"/>
        <dbReference type="ChEBI" id="CHEBI:43474"/>
        <dbReference type="ChEBI" id="CHEBI:58359"/>
        <dbReference type="ChEBI" id="CHEBI:78520"/>
        <dbReference type="ChEBI" id="CHEBI:78521"/>
        <dbReference type="ChEBI" id="CHEBI:456216"/>
        <dbReference type="EC" id="6.3.5.7"/>
    </reaction>
</comment>
<dbReference type="PANTHER" id="PTHR11895:SF151">
    <property type="entry name" value="GLUTAMYL-TRNA(GLN) AMIDOTRANSFERASE SUBUNIT A"/>
    <property type="match status" value="1"/>
</dbReference>
<name>A0A7W9BDY7_9SPHN</name>
<feature type="active site" description="Acyl-ester intermediate" evidence="10">
    <location>
        <position position="184"/>
    </location>
</feature>
<dbReference type="GO" id="GO:0030956">
    <property type="term" value="C:glutamyl-tRNA(Gln) amidotransferase complex"/>
    <property type="evidence" value="ECO:0007669"/>
    <property type="project" value="InterPro"/>
</dbReference>
<dbReference type="GO" id="GO:0006412">
    <property type="term" value="P:translation"/>
    <property type="evidence" value="ECO:0007669"/>
    <property type="project" value="UniProtKB-UniRule"/>
</dbReference>
<evidence type="ECO:0000256" key="8">
    <source>
        <dbReference type="ARBA" id="ARBA00022917"/>
    </source>
</evidence>